<dbReference type="PRINTS" id="PR00038">
    <property type="entry name" value="HTHLUXR"/>
</dbReference>
<evidence type="ECO:0000259" key="7">
    <source>
        <dbReference type="PROSITE" id="PS50110"/>
    </source>
</evidence>
<dbReference type="CDD" id="cd06170">
    <property type="entry name" value="LuxR_C_like"/>
    <property type="match status" value="1"/>
</dbReference>
<gene>
    <name evidence="8" type="ORF">Nans01_14780</name>
</gene>
<dbReference type="Pfam" id="PF00196">
    <property type="entry name" value="GerE"/>
    <property type="match status" value="1"/>
</dbReference>
<comment type="caution">
    <text evidence="8">The sequence shown here is derived from an EMBL/GenBank/DDBJ whole genome shotgun (WGS) entry which is preliminary data.</text>
</comment>
<keyword evidence="9" id="KW-1185">Reference proteome</keyword>
<evidence type="ECO:0000256" key="3">
    <source>
        <dbReference type="ARBA" id="ARBA00023125"/>
    </source>
</evidence>
<dbReference type="AlphaFoldDB" id="A0A9W6P4U7"/>
<keyword evidence="4" id="KW-0804">Transcription</keyword>
<dbReference type="Proteomes" id="UP001165092">
    <property type="component" value="Unassembled WGS sequence"/>
</dbReference>
<organism evidence="8 9">
    <name type="scientific">Nocardiopsis ansamitocini</name>
    <dbReference type="NCBI Taxonomy" id="1670832"/>
    <lineage>
        <taxon>Bacteria</taxon>
        <taxon>Bacillati</taxon>
        <taxon>Actinomycetota</taxon>
        <taxon>Actinomycetes</taxon>
        <taxon>Streptosporangiales</taxon>
        <taxon>Nocardiopsidaceae</taxon>
        <taxon>Nocardiopsis</taxon>
    </lineage>
</organism>
<dbReference type="SMART" id="SM00421">
    <property type="entry name" value="HTH_LUXR"/>
    <property type="match status" value="1"/>
</dbReference>
<dbReference type="PANTHER" id="PTHR43214">
    <property type="entry name" value="TWO-COMPONENT RESPONSE REGULATOR"/>
    <property type="match status" value="1"/>
</dbReference>
<dbReference type="SUPFAM" id="SSF52172">
    <property type="entry name" value="CheY-like"/>
    <property type="match status" value="1"/>
</dbReference>
<dbReference type="InterPro" id="IPR000792">
    <property type="entry name" value="Tscrpt_reg_LuxR_C"/>
</dbReference>
<dbReference type="InterPro" id="IPR058245">
    <property type="entry name" value="NreC/VraR/RcsB-like_REC"/>
</dbReference>
<feature type="modified residue" description="4-aspartylphosphate" evidence="5">
    <location>
        <position position="62"/>
    </location>
</feature>
<dbReference type="PROSITE" id="PS00622">
    <property type="entry name" value="HTH_LUXR_1"/>
    <property type="match status" value="1"/>
</dbReference>
<keyword evidence="3 8" id="KW-0238">DNA-binding</keyword>
<reference evidence="8" key="1">
    <citation type="submission" date="2023-02" db="EMBL/GenBank/DDBJ databases">
        <title>Nocardiopsis ansamitocini NBRC 112285.</title>
        <authorList>
            <person name="Ichikawa N."/>
            <person name="Sato H."/>
            <person name="Tonouchi N."/>
        </authorList>
    </citation>
    <scope>NUCLEOTIDE SEQUENCE</scope>
    <source>
        <strain evidence="8">NBRC 112285</strain>
    </source>
</reference>
<dbReference type="EMBL" id="BSQG01000002">
    <property type="protein sequence ID" value="GLU47127.1"/>
    <property type="molecule type" value="Genomic_DNA"/>
</dbReference>
<protein>
    <submittedName>
        <fullName evidence="8">DNA-binding response regulator</fullName>
    </submittedName>
</protein>
<dbReference type="InterPro" id="IPR001789">
    <property type="entry name" value="Sig_transdc_resp-reg_receiver"/>
</dbReference>
<evidence type="ECO:0000256" key="4">
    <source>
        <dbReference type="ARBA" id="ARBA00023163"/>
    </source>
</evidence>
<dbReference type="InterPro" id="IPR016032">
    <property type="entry name" value="Sig_transdc_resp-reg_C-effctor"/>
</dbReference>
<evidence type="ECO:0000256" key="5">
    <source>
        <dbReference type="PROSITE-ProRule" id="PRU00169"/>
    </source>
</evidence>
<dbReference type="CDD" id="cd17535">
    <property type="entry name" value="REC_NarL-like"/>
    <property type="match status" value="1"/>
</dbReference>
<feature type="domain" description="HTH luxR-type" evidence="6">
    <location>
        <begin position="151"/>
        <end position="216"/>
    </location>
</feature>
<evidence type="ECO:0000313" key="9">
    <source>
        <dbReference type="Proteomes" id="UP001165092"/>
    </source>
</evidence>
<dbReference type="InterPro" id="IPR011006">
    <property type="entry name" value="CheY-like_superfamily"/>
</dbReference>
<evidence type="ECO:0000256" key="1">
    <source>
        <dbReference type="ARBA" id="ARBA00022553"/>
    </source>
</evidence>
<dbReference type="Gene3D" id="3.40.50.2300">
    <property type="match status" value="1"/>
</dbReference>
<sequence length="220" mass="23384">MSRAATPDPIKVFLVDDHEVVRRGVAALLEGEGDMRVVGEAGTAEQAMSRVPAVRPHVAVLDVRLPDGSGVGVCRDIRSGHPEIACLMLTSFADDEALFDAVMAGAAGYVLKQIHGADLVGAVRTVASGGSLLDPKSTGRMLDRLRGRGGKTDPLAVLTPQERQILDLIGEGLTNRQIGDRLYLAEKTVKNYVSSLLAKLDLKRRTQAAVLVAQLRGKGN</sequence>
<dbReference type="SMART" id="SM00448">
    <property type="entry name" value="REC"/>
    <property type="match status" value="1"/>
</dbReference>
<name>A0A9W6P4U7_9ACTN</name>
<dbReference type="RefSeq" id="WP_285758127.1">
    <property type="nucleotide sequence ID" value="NZ_BSQG01000002.1"/>
</dbReference>
<dbReference type="Pfam" id="PF00072">
    <property type="entry name" value="Response_reg"/>
    <property type="match status" value="1"/>
</dbReference>
<evidence type="ECO:0000256" key="2">
    <source>
        <dbReference type="ARBA" id="ARBA00023015"/>
    </source>
</evidence>
<keyword evidence="2" id="KW-0805">Transcription regulation</keyword>
<accession>A0A9W6P4U7</accession>
<dbReference type="SUPFAM" id="SSF46894">
    <property type="entry name" value="C-terminal effector domain of the bipartite response regulators"/>
    <property type="match status" value="1"/>
</dbReference>
<dbReference type="GO" id="GO:0000160">
    <property type="term" value="P:phosphorelay signal transduction system"/>
    <property type="evidence" value="ECO:0007669"/>
    <property type="project" value="InterPro"/>
</dbReference>
<dbReference type="InterPro" id="IPR039420">
    <property type="entry name" value="WalR-like"/>
</dbReference>
<dbReference type="PANTHER" id="PTHR43214:SF24">
    <property type="entry name" value="TRANSCRIPTIONAL REGULATORY PROTEIN NARL-RELATED"/>
    <property type="match status" value="1"/>
</dbReference>
<dbReference type="GO" id="GO:0006355">
    <property type="term" value="P:regulation of DNA-templated transcription"/>
    <property type="evidence" value="ECO:0007669"/>
    <property type="project" value="InterPro"/>
</dbReference>
<dbReference type="PROSITE" id="PS50110">
    <property type="entry name" value="RESPONSE_REGULATORY"/>
    <property type="match status" value="1"/>
</dbReference>
<feature type="domain" description="Response regulatory" evidence="7">
    <location>
        <begin position="11"/>
        <end position="127"/>
    </location>
</feature>
<dbReference type="GO" id="GO:0003677">
    <property type="term" value="F:DNA binding"/>
    <property type="evidence" value="ECO:0007669"/>
    <property type="project" value="UniProtKB-KW"/>
</dbReference>
<proteinExistence type="predicted"/>
<evidence type="ECO:0000313" key="8">
    <source>
        <dbReference type="EMBL" id="GLU47127.1"/>
    </source>
</evidence>
<evidence type="ECO:0000259" key="6">
    <source>
        <dbReference type="PROSITE" id="PS50043"/>
    </source>
</evidence>
<dbReference type="PROSITE" id="PS50043">
    <property type="entry name" value="HTH_LUXR_2"/>
    <property type="match status" value="1"/>
</dbReference>
<keyword evidence="1 5" id="KW-0597">Phosphoprotein</keyword>